<name>A0AA38S4T9_9PEZI</name>
<dbReference type="AlphaFoldDB" id="A0AA38S4T9"/>
<dbReference type="Proteomes" id="UP001174691">
    <property type="component" value="Unassembled WGS sequence"/>
</dbReference>
<feature type="signal peptide" evidence="2">
    <location>
        <begin position="1"/>
        <end position="16"/>
    </location>
</feature>
<organism evidence="3 4">
    <name type="scientific">Coniochaeta hoffmannii</name>
    <dbReference type="NCBI Taxonomy" id="91930"/>
    <lineage>
        <taxon>Eukaryota</taxon>
        <taxon>Fungi</taxon>
        <taxon>Dikarya</taxon>
        <taxon>Ascomycota</taxon>
        <taxon>Pezizomycotina</taxon>
        <taxon>Sordariomycetes</taxon>
        <taxon>Sordariomycetidae</taxon>
        <taxon>Coniochaetales</taxon>
        <taxon>Coniochaetaceae</taxon>
        <taxon>Coniochaeta</taxon>
    </lineage>
</organism>
<feature type="region of interest" description="Disordered" evidence="1">
    <location>
        <begin position="46"/>
        <end position="97"/>
    </location>
</feature>
<evidence type="ECO:0000313" key="3">
    <source>
        <dbReference type="EMBL" id="KAJ9160863.1"/>
    </source>
</evidence>
<sequence length="120" mass="13234">MRFLALAAVAVGLALADDLAETACPTFHHDATHSQAEADDNHVDLNLNFDDIDQPASRHNQYNDAPSKANHHAVPDRHQAHSAGRMRSHSLPRSDMHLPRNGVAALWLHRAQDRAEERGA</sequence>
<comment type="caution">
    <text evidence="3">The sequence shown here is derived from an EMBL/GenBank/DDBJ whole genome shotgun (WGS) entry which is preliminary data.</text>
</comment>
<accession>A0AA38S4T9</accession>
<gene>
    <name evidence="3" type="ORF">NKR19_g2888</name>
</gene>
<dbReference type="EMBL" id="JANBVN010000030">
    <property type="protein sequence ID" value="KAJ9160863.1"/>
    <property type="molecule type" value="Genomic_DNA"/>
</dbReference>
<proteinExistence type="predicted"/>
<evidence type="ECO:0000313" key="4">
    <source>
        <dbReference type="Proteomes" id="UP001174691"/>
    </source>
</evidence>
<feature type="chain" id="PRO_5041250052" evidence="2">
    <location>
        <begin position="17"/>
        <end position="120"/>
    </location>
</feature>
<keyword evidence="2" id="KW-0732">Signal</keyword>
<evidence type="ECO:0000256" key="2">
    <source>
        <dbReference type="SAM" id="SignalP"/>
    </source>
</evidence>
<reference evidence="3" key="1">
    <citation type="submission" date="2022-07" db="EMBL/GenBank/DDBJ databases">
        <title>Fungi with potential for degradation of polypropylene.</title>
        <authorList>
            <person name="Gostincar C."/>
        </authorList>
    </citation>
    <scope>NUCLEOTIDE SEQUENCE</scope>
    <source>
        <strain evidence="3">EXF-13287</strain>
    </source>
</reference>
<protein>
    <submittedName>
        <fullName evidence="3">Uncharacterized protein</fullName>
    </submittedName>
</protein>
<keyword evidence="4" id="KW-1185">Reference proteome</keyword>
<evidence type="ECO:0000256" key="1">
    <source>
        <dbReference type="SAM" id="MobiDB-lite"/>
    </source>
</evidence>